<evidence type="ECO:0000313" key="7">
    <source>
        <dbReference type="EMBL" id="AVI51046.1"/>
    </source>
</evidence>
<keyword evidence="3" id="KW-0547">Nucleotide-binding</keyword>
<dbReference type="InterPro" id="IPR011611">
    <property type="entry name" value="PfkB_dom"/>
</dbReference>
<evidence type="ECO:0000256" key="4">
    <source>
        <dbReference type="ARBA" id="ARBA00022777"/>
    </source>
</evidence>
<evidence type="ECO:0000256" key="2">
    <source>
        <dbReference type="ARBA" id="ARBA00022679"/>
    </source>
</evidence>
<reference evidence="7 8" key="1">
    <citation type="submission" date="2018-02" db="EMBL/GenBank/DDBJ databases">
        <title>Genomic analysis of the strain RR4-38 isolated from a seawater recirculating aquaculture system.</title>
        <authorList>
            <person name="Kim Y.-S."/>
            <person name="Jang Y.H."/>
            <person name="Kim K.-H."/>
        </authorList>
    </citation>
    <scope>NUCLEOTIDE SEQUENCE [LARGE SCALE GENOMIC DNA]</scope>
    <source>
        <strain evidence="7 8">RR4-38</strain>
    </source>
</reference>
<evidence type="ECO:0000259" key="6">
    <source>
        <dbReference type="Pfam" id="PF00294"/>
    </source>
</evidence>
<protein>
    <submittedName>
        <fullName evidence="7">Carbohydrate kinase</fullName>
    </submittedName>
</protein>
<dbReference type="InterPro" id="IPR050306">
    <property type="entry name" value="PfkB_Carbo_kinase"/>
</dbReference>
<dbReference type="SUPFAM" id="SSF53613">
    <property type="entry name" value="Ribokinase-like"/>
    <property type="match status" value="1"/>
</dbReference>
<dbReference type="GO" id="GO:0016301">
    <property type="term" value="F:kinase activity"/>
    <property type="evidence" value="ECO:0007669"/>
    <property type="project" value="UniProtKB-KW"/>
</dbReference>
<name>A0A2S0HWP6_9FLAO</name>
<evidence type="ECO:0000313" key="8">
    <source>
        <dbReference type="Proteomes" id="UP000238442"/>
    </source>
</evidence>
<dbReference type="Gene3D" id="6.10.140.490">
    <property type="match status" value="1"/>
</dbReference>
<dbReference type="Gene3D" id="3.40.1190.30">
    <property type="match status" value="1"/>
</dbReference>
<keyword evidence="8" id="KW-1185">Reference proteome</keyword>
<evidence type="ECO:0000256" key="3">
    <source>
        <dbReference type="ARBA" id="ARBA00022741"/>
    </source>
</evidence>
<proteinExistence type="inferred from homology"/>
<dbReference type="OrthoDB" id="9813569at2"/>
<gene>
    <name evidence="7" type="ORF">C5O00_07585</name>
</gene>
<comment type="similarity">
    <text evidence="1">Belongs to the carbohydrate kinase PfkB family.</text>
</comment>
<dbReference type="KEGG" id="aue:C5O00_07585"/>
<dbReference type="EMBL" id="CP027062">
    <property type="protein sequence ID" value="AVI51046.1"/>
    <property type="molecule type" value="Genomic_DNA"/>
</dbReference>
<keyword evidence="4 7" id="KW-0418">Kinase</keyword>
<dbReference type="AlphaFoldDB" id="A0A2S0HWP6"/>
<organism evidence="7 8">
    <name type="scientific">Pukyongia salina</name>
    <dbReference type="NCBI Taxonomy" id="2094025"/>
    <lineage>
        <taxon>Bacteria</taxon>
        <taxon>Pseudomonadati</taxon>
        <taxon>Bacteroidota</taxon>
        <taxon>Flavobacteriia</taxon>
        <taxon>Flavobacteriales</taxon>
        <taxon>Flavobacteriaceae</taxon>
        <taxon>Pukyongia</taxon>
    </lineage>
</organism>
<keyword evidence="5" id="KW-0067">ATP-binding</keyword>
<dbReference type="RefSeq" id="WP_105216287.1">
    <property type="nucleotide sequence ID" value="NZ_CP027062.1"/>
</dbReference>
<dbReference type="PANTHER" id="PTHR43085">
    <property type="entry name" value="HEXOKINASE FAMILY MEMBER"/>
    <property type="match status" value="1"/>
</dbReference>
<dbReference type="InterPro" id="IPR002173">
    <property type="entry name" value="Carboh/pur_kinase_PfkB_CS"/>
</dbReference>
<dbReference type="Proteomes" id="UP000238442">
    <property type="component" value="Chromosome"/>
</dbReference>
<dbReference type="PROSITE" id="PS00583">
    <property type="entry name" value="PFKB_KINASES_1"/>
    <property type="match status" value="1"/>
</dbReference>
<dbReference type="Pfam" id="PF00294">
    <property type="entry name" value="PfkB"/>
    <property type="match status" value="1"/>
</dbReference>
<dbReference type="PANTHER" id="PTHR43085:SF1">
    <property type="entry name" value="PSEUDOURIDINE KINASE-RELATED"/>
    <property type="match status" value="1"/>
</dbReference>
<dbReference type="Gene3D" id="3.40.1620.20">
    <property type="match status" value="1"/>
</dbReference>
<dbReference type="CDD" id="cd01167">
    <property type="entry name" value="bac_FRK"/>
    <property type="match status" value="1"/>
</dbReference>
<feature type="domain" description="Carbohydrate kinase PfkB" evidence="6">
    <location>
        <begin position="7"/>
        <end position="299"/>
    </location>
</feature>
<dbReference type="InterPro" id="IPR029056">
    <property type="entry name" value="Ribokinase-like"/>
</dbReference>
<sequence length="312" mass="34597">MKNRLIDIICIGESLIDFIGTQPEHPIHQIKDYHRYLGGSPTNVAMNMARLGLNVEMISAVGNDGFGKYIRDRLGENEVKHDGIRISDSEPTTVIFVSRTVATPEFVALRGADAEILPLQITDEKLKQAKIFHTSCFALSRQPARNTILDAAERAANLGCQLSIDINYSEQIWPDTREAKLAITRFCGFNPIVKVSQDDVDRLFGEGMSHEQIFNYLHDLGVDLVCLTLGKDGAKLSERNHPVLELSALKVEKIMDATGAGDAFWSGFLFAWLKGKPKQKCMEAALQMAAIKLQNVGRIPDFADVISDVLKI</sequence>
<dbReference type="GO" id="GO:0005524">
    <property type="term" value="F:ATP binding"/>
    <property type="evidence" value="ECO:0007669"/>
    <property type="project" value="UniProtKB-KW"/>
</dbReference>
<evidence type="ECO:0000256" key="1">
    <source>
        <dbReference type="ARBA" id="ARBA00010688"/>
    </source>
</evidence>
<accession>A0A2S0HWP6</accession>
<evidence type="ECO:0000256" key="5">
    <source>
        <dbReference type="ARBA" id="ARBA00022840"/>
    </source>
</evidence>
<keyword evidence="2" id="KW-0808">Transferase</keyword>